<dbReference type="AlphaFoldDB" id="A0A4R2IVW7"/>
<name>A0A4R2IVW7_9PSEU</name>
<keyword evidence="3" id="KW-1185">Reference proteome</keyword>
<proteinExistence type="predicted"/>
<evidence type="ECO:0000313" key="2">
    <source>
        <dbReference type="EMBL" id="TCO49901.1"/>
    </source>
</evidence>
<feature type="region of interest" description="Disordered" evidence="1">
    <location>
        <begin position="228"/>
        <end position="277"/>
    </location>
</feature>
<feature type="region of interest" description="Disordered" evidence="1">
    <location>
        <begin position="65"/>
        <end position="88"/>
    </location>
</feature>
<sequence>MSDFFPPPRREMPPEVRDRLRRKLWRELDRPARFRVSRVRAPLAAAISVTVLAAAVSLVAAQSTPTAEDAGPATAQAPVGEVSASGATDHSSADLDRCFNAAKASPAAATFPDRPQWTVSFTAELNGVEVTAARAGGKPLFCESTLTTVTLSNPSAEPAYATGSATGALFATPNGTVAGLTDPSWDTFEITPADGNDAMIAAPEKGDGMFVLYTTADLAPDAHLQAQQLPPDMPFDQPDRPDDDDPTYPIRDIPSVPPPIVSVVDRPAPAERTSTRGKALADCMAGSHDPEPDRDSWQAGAAATVNGNELIMATNAKGVAVCQWQTDSATLDFSEATNQNFQAYTQFVRSPLPVDAAQTSVMNGGDDGLVILGTVRADATKMSVVLDGTTELDTDVKDGTFISIVPDSQIDDTGQLPEDHLATLSTTIYDAKGNELYRGPLNAR</sequence>
<gene>
    <name evidence="2" type="ORF">EV192_114271</name>
</gene>
<organism evidence="2 3">
    <name type="scientific">Actinocrispum wychmicini</name>
    <dbReference type="NCBI Taxonomy" id="1213861"/>
    <lineage>
        <taxon>Bacteria</taxon>
        <taxon>Bacillati</taxon>
        <taxon>Actinomycetota</taxon>
        <taxon>Actinomycetes</taxon>
        <taxon>Pseudonocardiales</taxon>
        <taxon>Pseudonocardiaceae</taxon>
        <taxon>Actinocrispum</taxon>
    </lineage>
</organism>
<evidence type="ECO:0000313" key="3">
    <source>
        <dbReference type="Proteomes" id="UP000295680"/>
    </source>
</evidence>
<protein>
    <submittedName>
        <fullName evidence="2">Uncharacterized protein</fullName>
    </submittedName>
</protein>
<dbReference type="RefSeq" id="WP_132125115.1">
    <property type="nucleotide sequence ID" value="NZ_SLWS01000014.1"/>
</dbReference>
<comment type="caution">
    <text evidence="2">The sequence shown here is derived from an EMBL/GenBank/DDBJ whole genome shotgun (WGS) entry which is preliminary data.</text>
</comment>
<reference evidence="2 3" key="1">
    <citation type="submission" date="2019-03" db="EMBL/GenBank/DDBJ databases">
        <title>Genomic Encyclopedia of Type Strains, Phase IV (KMG-IV): sequencing the most valuable type-strain genomes for metagenomic binning, comparative biology and taxonomic classification.</title>
        <authorList>
            <person name="Goeker M."/>
        </authorList>
    </citation>
    <scope>NUCLEOTIDE SEQUENCE [LARGE SCALE GENOMIC DNA]</scope>
    <source>
        <strain evidence="2 3">DSM 45934</strain>
    </source>
</reference>
<evidence type="ECO:0000256" key="1">
    <source>
        <dbReference type="SAM" id="MobiDB-lite"/>
    </source>
</evidence>
<dbReference type="OrthoDB" id="3557251at2"/>
<dbReference type="Proteomes" id="UP000295680">
    <property type="component" value="Unassembled WGS sequence"/>
</dbReference>
<accession>A0A4R2IVW7</accession>
<dbReference type="EMBL" id="SLWS01000014">
    <property type="protein sequence ID" value="TCO49901.1"/>
    <property type="molecule type" value="Genomic_DNA"/>
</dbReference>